<sequence>MEAYEPRLETFISVLEVEEKKLRAEPNVEDGLKGLSISDDESLSLSQQMRRSWESKSWM</sequence>
<proteinExistence type="predicted"/>
<accession>A0ABR1GYC6</accession>
<evidence type="ECO:0000313" key="1">
    <source>
        <dbReference type="EMBL" id="KAK7413688.1"/>
    </source>
</evidence>
<comment type="caution">
    <text evidence="1">The sequence shown here is derived from an EMBL/GenBank/DDBJ whole genome shotgun (WGS) entry which is preliminary data.</text>
</comment>
<dbReference type="EMBL" id="JAZAVK010000403">
    <property type="protein sequence ID" value="KAK7413688.1"/>
    <property type="molecule type" value="Genomic_DNA"/>
</dbReference>
<name>A0ABR1GYC6_9HYPO</name>
<gene>
    <name evidence="1" type="ORF">QQZ08_012567</name>
</gene>
<keyword evidence="2" id="KW-1185">Reference proteome</keyword>
<organism evidence="1 2">
    <name type="scientific">Neonectria magnoliae</name>
    <dbReference type="NCBI Taxonomy" id="2732573"/>
    <lineage>
        <taxon>Eukaryota</taxon>
        <taxon>Fungi</taxon>
        <taxon>Dikarya</taxon>
        <taxon>Ascomycota</taxon>
        <taxon>Pezizomycotina</taxon>
        <taxon>Sordariomycetes</taxon>
        <taxon>Hypocreomycetidae</taxon>
        <taxon>Hypocreales</taxon>
        <taxon>Nectriaceae</taxon>
        <taxon>Neonectria</taxon>
    </lineage>
</organism>
<evidence type="ECO:0000313" key="2">
    <source>
        <dbReference type="Proteomes" id="UP001498421"/>
    </source>
</evidence>
<protein>
    <submittedName>
        <fullName evidence="1">Uncharacterized protein</fullName>
    </submittedName>
</protein>
<dbReference type="Proteomes" id="UP001498421">
    <property type="component" value="Unassembled WGS sequence"/>
</dbReference>
<feature type="non-terminal residue" evidence="1">
    <location>
        <position position="59"/>
    </location>
</feature>
<reference evidence="1 2" key="1">
    <citation type="journal article" date="2025" name="Microbiol. Resour. Announc.">
        <title>Draft genome sequences for Neonectria magnoliae and Neonectria punicea, canker pathogens of Liriodendron tulipifera and Acer saccharum in West Virginia.</title>
        <authorList>
            <person name="Petronek H.M."/>
            <person name="Kasson M.T."/>
            <person name="Metheny A.M."/>
            <person name="Stauder C.M."/>
            <person name="Lovett B."/>
            <person name="Lynch S.C."/>
            <person name="Garnas J.R."/>
            <person name="Kasson L.R."/>
            <person name="Stajich J.E."/>
        </authorList>
    </citation>
    <scope>NUCLEOTIDE SEQUENCE [LARGE SCALE GENOMIC DNA]</scope>
    <source>
        <strain evidence="1 2">NRRL 64651</strain>
    </source>
</reference>